<comment type="similarity">
    <text evidence="1">Belongs to the type-I restriction system S methylase family.</text>
</comment>
<dbReference type="OrthoDB" id="825893at2"/>
<dbReference type="CDD" id="cd17256">
    <property type="entry name" value="RMtype1_S_EcoJA65PI-TRD1-CR1_like"/>
    <property type="match status" value="1"/>
</dbReference>
<dbReference type="GO" id="GO:0003677">
    <property type="term" value="F:DNA binding"/>
    <property type="evidence" value="ECO:0007669"/>
    <property type="project" value="UniProtKB-KW"/>
</dbReference>
<evidence type="ECO:0000313" key="6">
    <source>
        <dbReference type="Proteomes" id="UP000192333"/>
    </source>
</evidence>
<dbReference type="SUPFAM" id="SSF116734">
    <property type="entry name" value="DNA methylase specificity domain"/>
    <property type="match status" value="2"/>
</dbReference>
<dbReference type="PANTHER" id="PTHR43140">
    <property type="entry name" value="TYPE-1 RESTRICTION ENZYME ECOKI SPECIFICITY PROTEIN"/>
    <property type="match status" value="1"/>
</dbReference>
<sequence>MQLLEHFKELTLHTKNAEELRGLILQLAVQGKLTKKWRTENPDVEPASVLMERIKDEKERLIKEKKIKREKPLPNIEEMEIPYKLPKSWVWSRLNDVCEYIQRGKSPIYSDIQKIPVISQKCVQWSGFDISKAKFISEESLKKYGEERLLQIGDLLWNSTGDGTIGRVITFPGSSFEIVVADSHVTVVRGLKNFIEPNYLWLFTGSPLIQNLLAGRVSGSTKQTELATGTVKLMEFSLPPLEEQKTIVEVVNQLFAEVEQLEALTKERILLKSDFVTSALNQLTQAAEQDTASQWTFLQQHFGTFFTEKENIKKLREGILQLAVQGKLTRDWRALRQAQGTPIKHASTLLEKIKAEKDQLIKDGKVKKEKPLPEISEEEIPYELPEGWVWCRLGDITTIKGGKRLPKGHVLTLENTGRVYIRVTDMKNGSIDDSNLHFISEEVFEQISNYIIEKEDLYLTIVGATIGKLGLVPEKFHRMNLTENAARIIKYQIDKELLYYFMVSYFVQNQFFDKTNQVGVPKLALHRVAKTLLPLPPLAEQNVIVQKVKALMGFCDRLEKEIEQNTQQLENLMKSFLREVFEN</sequence>
<proteinExistence type="inferred from homology"/>
<dbReference type="GO" id="GO:0009307">
    <property type="term" value="P:DNA restriction-modification system"/>
    <property type="evidence" value="ECO:0007669"/>
    <property type="project" value="UniProtKB-KW"/>
</dbReference>
<dbReference type="EMBL" id="LT838813">
    <property type="protein sequence ID" value="SMD45000.1"/>
    <property type="molecule type" value="Genomic_DNA"/>
</dbReference>
<dbReference type="Proteomes" id="UP000192333">
    <property type="component" value="Chromosome I"/>
</dbReference>
<feature type="domain" description="Type I restriction modification DNA specificity" evidence="4">
    <location>
        <begin position="86"/>
        <end position="262"/>
    </location>
</feature>
<feature type="domain" description="Type I restriction modification DNA specificity" evidence="4">
    <location>
        <begin position="385"/>
        <end position="564"/>
    </location>
</feature>
<dbReference type="RefSeq" id="WP_084121763.1">
    <property type="nucleotide sequence ID" value="NZ_LT838813.1"/>
</dbReference>
<keyword evidence="2" id="KW-0680">Restriction system</keyword>
<keyword evidence="6" id="KW-1185">Reference proteome</keyword>
<evidence type="ECO:0000259" key="4">
    <source>
        <dbReference type="Pfam" id="PF01420"/>
    </source>
</evidence>
<dbReference type="Pfam" id="PF01420">
    <property type="entry name" value="Methylase_S"/>
    <property type="match status" value="2"/>
</dbReference>
<dbReference type="Gene3D" id="3.90.220.20">
    <property type="entry name" value="DNA methylase specificity domains"/>
    <property type="match status" value="2"/>
</dbReference>
<evidence type="ECO:0000313" key="5">
    <source>
        <dbReference type="EMBL" id="SMD45000.1"/>
    </source>
</evidence>
<accession>A0A1W2H7V9</accession>
<reference evidence="6" key="1">
    <citation type="submission" date="2017-04" db="EMBL/GenBank/DDBJ databases">
        <authorList>
            <person name="Varghese N."/>
            <person name="Submissions S."/>
        </authorList>
    </citation>
    <scope>NUCLEOTIDE SEQUENCE [LARGE SCALE GENOMIC DNA]</scope>
    <source>
        <strain evidence="6">DSM 16537</strain>
    </source>
</reference>
<dbReference type="STRING" id="758820.SAMN00777080_3638"/>
<dbReference type="InterPro" id="IPR044946">
    <property type="entry name" value="Restrct_endonuc_typeI_TRD_sf"/>
</dbReference>
<evidence type="ECO:0000256" key="3">
    <source>
        <dbReference type="ARBA" id="ARBA00023125"/>
    </source>
</evidence>
<dbReference type="AlphaFoldDB" id="A0A1W2H7V9"/>
<organism evidence="5 6">
    <name type="scientific">Aquiflexum balticum DSM 16537</name>
    <dbReference type="NCBI Taxonomy" id="758820"/>
    <lineage>
        <taxon>Bacteria</taxon>
        <taxon>Pseudomonadati</taxon>
        <taxon>Bacteroidota</taxon>
        <taxon>Cytophagia</taxon>
        <taxon>Cytophagales</taxon>
        <taxon>Cyclobacteriaceae</taxon>
        <taxon>Aquiflexum</taxon>
    </lineage>
</organism>
<gene>
    <name evidence="5" type="ORF">SAMN00777080_3638</name>
</gene>
<dbReference type="InterPro" id="IPR000055">
    <property type="entry name" value="Restrct_endonuc_typeI_TRD"/>
</dbReference>
<evidence type="ECO:0000256" key="1">
    <source>
        <dbReference type="ARBA" id="ARBA00010923"/>
    </source>
</evidence>
<dbReference type="InterPro" id="IPR051212">
    <property type="entry name" value="Type-I_RE_S_subunit"/>
</dbReference>
<dbReference type="PANTHER" id="PTHR43140:SF1">
    <property type="entry name" value="TYPE I RESTRICTION ENZYME ECOKI SPECIFICITY SUBUNIT"/>
    <property type="match status" value="1"/>
</dbReference>
<name>A0A1W2H7V9_9BACT</name>
<dbReference type="REBASE" id="196313">
    <property type="entry name" value="S.Aba17537ORF3639P"/>
</dbReference>
<keyword evidence="3" id="KW-0238">DNA-binding</keyword>
<protein>
    <submittedName>
        <fullName evidence="5">Type I restriction enzyme, S subunit</fullName>
    </submittedName>
</protein>
<evidence type="ECO:0000256" key="2">
    <source>
        <dbReference type="ARBA" id="ARBA00022747"/>
    </source>
</evidence>